<reference evidence="1 2" key="1">
    <citation type="submission" date="2020-07" db="EMBL/GenBank/DDBJ databases">
        <title>Halieaceae bacterium, F7430, whole genome shotgun sequencing project.</title>
        <authorList>
            <person name="Jiang S."/>
            <person name="Liu Z.W."/>
            <person name="Du Z.J."/>
        </authorList>
    </citation>
    <scope>NUCLEOTIDE SEQUENCE [LARGE SCALE GENOMIC DNA]</scope>
    <source>
        <strain evidence="1 2">F7430</strain>
    </source>
</reference>
<dbReference type="Pfam" id="PF10052">
    <property type="entry name" value="DUF2288"/>
    <property type="match status" value="1"/>
</dbReference>
<accession>A0A7W2YI50</accession>
<dbReference type="EMBL" id="JACFXU010000010">
    <property type="protein sequence ID" value="MBA6411665.1"/>
    <property type="molecule type" value="Genomic_DNA"/>
</dbReference>
<comment type="caution">
    <text evidence="1">The sequence shown here is derived from an EMBL/GenBank/DDBJ whole genome shotgun (WGS) entry which is preliminary data.</text>
</comment>
<sequence length="104" mass="11780">MAESLDKEALLRREFHGQTAQIAWRDLQTYYAHGSVVRVASELDLIEVAVQLGLDNVTQFEQWTASGQVAAVSDDEALAWYEAQRSLWAVVAPPWVLVQDREKH</sequence>
<keyword evidence="2" id="KW-1185">Reference proteome</keyword>
<name>A0A7W2YI50_9GAMM</name>
<dbReference type="Proteomes" id="UP000539350">
    <property type="component" value="Unassembled WGS sequence"/>
</dbReference>
<evidence type="ECO:0000313" key="2">
    <source>
        <dbReference type="Proteomes" id="UP000539350"/>
    </source>
</evidence>
<evidence type="ECO:0000313" key="1">
    <source>
        <dbReference type="EMBL" id="MBA6411665.1"/>
    </source>
</evidence>
<gene>
    <name evidence="1" type="ORF">H2508_00835</name>
</gene>
<organism evidence="1 2">
    <name type="scientific">Sediminihaliea albiluteola</name>
    <dbReference type="NCBI Taxonomy" id="2758564"/>
    <lineage>
        <taxon>Bacteria</taxon>
        <taxon>Pseudomonadati</taxon>
        <taxon>Pseudomonadota</taxon>
        <taxon>Gammaproteobacteria</taxon>
        <taxon>Cellvibrionales</taxon>
        <taxon>Halieaceae</taxon>
        <taxon>Sediminihaliea</taxon>
    </lineage>
</organism>
<dbReference type="RefSeq" id="WP_182168528.1">
    <property type="nucleotide sequence ID" value="NZ_JACFXU010000010.1"/>
</dbReference>
<protein>
    <submittedName>
        <fullName evidence="1">DUF2288 family protein</fullName>
    </submittedName>
</protein>
<dbReference type="AlphaFoldDB" id="A0A7W2YI50"/>
<proteinExistence type="predicted"/>
<dbReference type="InterPro" id="IPR018741">
    <property type="entry name" value="DUF2288"/>
</dbReference>